<dbReference type="Gene3D" id="2.40.50.40">
    <property type="match status" value="1"/>
</dbReference>
<accession>A0A9X6NJ67</accession>
<evidence type="ECO:0000259" key="4">
    <source>
        <dbReference type="PROSITE" id="PS50013"/>
    </source>
</evidence>
<dbReference type="InterPro" id="IPR000953">
    <property type="entry name" value="Chromo/chromo_shadow_dom"/>
</dbReference>
<feature type="region of interest" description="Disordered" evidence="3">
    <location>
        <begin position="1"/>
        <end position="55"/>
    </location>
</feature>
<dbReference type="Pfam" id="PF00385">
    <property type="entry name" value="Chromo"/>
    <property type="match status" value="1"/>
</dbReference>
<feature type="region of interest" description="Disordered" evidence="3">
    <location>
        <begin position="121"/>
        <end position="154"/>
    </location>
</feature>
<evidence type="ECO:0000256" key="2">
    <source>
        <dbReference type="ARBA" id="ARBA00023242"/>
    </source>
</evidence>
<evidence type="ECO:0000256" key="3">
    <source>
        <dbReference type="SAM" id="MobiDB-lite"/>
    </source>
</evidence>
<comment type="subcellular location">
    <subcellularLocation>
        <location evidence="1">Nucleus</location>
    </subcellularLocation>
</comment>
<keyword evidence="6" id="KW-1185">Reference proteome</keyword>
<dbReference type="Proteomes" id="UP000192578">
    <property type="component" value="Unassembled WGS sequence"/>
</dbReference>
<evidence type="ECO:0000313" key="6">
    <source>
        <dbReference type="Proteomes" id="UP000192578"/>
    </source>
</evidence>
<dbReference type="EMBL" id="MTYJ01000328">
    <property type="protein sequence ID" value="OWA53543.1"/>
    <property type="molecule type" value="Genomic_DNA"/>
</dbReference>
<name>A0A9X6NJ67_HYPEX</name>
<evidence type="ECO:0000256" key="1">
    <source>
        <dbReference type="ARBA" id="ARBA00004123"/>
    </source>
</evidence>
<feature type="compositionally biased region" description="Low complexity" evidence="3">
    <location>
        <begin position="33"/>
        <end position="46"/>
    </location>
</feature>
<feature type="domain" description="Chromo" evidence="4">
    <location>
        <begin position="64"/>
        <end position="125"/>
    </location>
</feature>
<protein>
    <recommendedName>
        <fullName evidence="4">Chromo domain-containing protein</fullName>
    </recommendedName>
</protein>
<dbReference type="PANTHER" id="PTHR22812">
    <property type="entry name" value="CHROMOBOX PROTEIN"/>
    <property type="match status" value="1"/>
</dbReference>
<dbReference type="SUPFAM" id="SSF54160">
    <property type="entry name" value="Chromo domain-like"/>
    <property type="match status" value="1"/>
</dbReference>
<evidence type="ECO:0000313" key="5">
    <source>
        <dbReference type="EMBL" id="OWA53543.1"/>
    </source>
</evidence>
<dbReference type="CDD" id="cd00024">
    <property type="entry name" value="CD_CSD"/>
    <property type="match status" value="1"/>
</dbReference>
<reference evidence="6" key="1">
    <citation type="submission" date="2017-01" db="EMBL/GenBank/DDBJ databases">
        <title>Comparative genomics of anhydrobiosis in the tardigrade Hypsibius dujardini.</title>
        <authorList>
            <person name="Yoshida Y."/>
            <person name="Koutsovoulos G."/>
            <person name="Laetsch D."/>
            <person name="Stevens L."/>
            <person name="Kumar S."/>
            <person name="Horikawa D."/>
            <person name="Ishino K."/>
            <person name="Komine S."/>
            <person name="Tomita M."/>
            <person name="Blaxter M."/>
            <person name="Arakawa K."/>
        </authorList>
    </citation>
    <scope>NUCLEOTIDE SEQUENCE [LARGE SCALE GENOMIC DNA]</scope>
    <source>
        <strain evidence="6">Z151</strain>
    </source>
</reference>
<feature type="compositionally biased region" description="Low complexity" evidence="3">
    <location>
        <begin position="377"/>
        <end position="397"/>
    </location>
</feature>
<comment type="caution">
    <text evidence="5">The sequence shown here is derived from an EMBL/GenBank/DDBJ whole genome shotgun (WGS) entry which is preliminary data.</text>
</comment>
<feature type="compositionally biased region" description="Polar residues" evidence="3">
    <location>
        <begin position="748"/>
        <end position="759"/>
    </location>
</feature>
<proteinExistence type="predicted"/>
<keyword evidence="2" id="KW-0539">Nucleus</keyword>
<feature type="compositionally biased region" description="Basic and acidic residues" evidence="3">
    <location>
        <begin position="13"/>
        <end position="29"/>
    </location>
</feature>
<dbReference type="SMART" id="SM00298">
    <property type="entry name" value="CHROMO"/>
    <property type="match status" value="1"/>
</dbReference>
<organism evidence="5 6">
    <name type="scientific">Hypsibius exemplaris</name>
    <name type="common">Freshwater tardigrade</name>
    <dbReference type="NCBI Taxonomy" id="2072580"/>
    <lineage>
        <taxon>Eukaryota</taxon>
        <taxon>Metazoa</taxon>
        <taxon>Ecdysozoa</taxon>
        <taxon>Tardigrada</taxon>
        <taxon>Eutardigrada</taxon>
        <taxon>Parachela</taxon>
        <taxon>Hypsibioidea</taxon>
        <taxon>Hypsibiidae</taxon>
        <taxon>Hypsibius</taxon>
    </lineage>
</organism>
<dbReference type="InterPro" id="IPR051219">
    <property type="entry name" value="Heterochromatin_chromo-domain"/>
</dbReference>
<feature type="compositionally biased region" description="Low complexity" evidence="3">
    <location>
        <begin position="730"/>
        <end position="740"/>
    </location>
</feature>
<dbReference type="OrthoDB" id="4737882at2759"/>
<feature type="compositionally biased region" description="Polar residues" evidence="3">
    <location>
        <begin position="769"/>
        <end position="781"/>
    </location>
</feature>
<dbReference type="InterPro" id="IPR023780">
    <property type="entry name" value="Chromo_domain"/>
</dbReference>
<dbReference type="InterPro" id="IPR016197">
    <property type="entry name" value="Chromo-like_dom_sf"/>
</dbReference>
<feature type="compositionally biased region" description="Polar residues" evidence="3">
    <location>
        <begin position="141"/>
        <end position="153"/>
    </location>
</feature>
<dbReference type="AlphaFoldDB" id="A0A9X6NJ67"/>
<feature type="region of interest" description="Disordered" evidence="3">
    <location>
        <begin position="315"/>
        <end position="336"/>
    </location>
</feature>
<feature type="region of interest" description="Disordered" evidence="3">
    <location>
        <begin position="371"/>
        <end position="404"/>
    </location>
</feature>
<dbReference type="PROSITE" id="PS50013">
    <property type="entry name" value="CHROMO_2"/>
    <property type="match status" value="1"/>
</dbReference>
<dbReference type="GO" id="GO:0005634">
    <property type="term" value="C:nucleus"/>
    <property type="evidence" value="ECO:0007669"/>
    <property type="project" value="UniProtKB-SubCell"/>
</dbReference>
<sequence length="947" mass="102915">MDERSSAGSAVDHPIHPDDVNKARKEVTRINRRSGTPPSTASSSSSKSRKKSFKDGEVNEDGIFEVETVLDVRLGGEFKAEKEYLVKWKGYPEEANMWIALKNMSCDYLIAEFEADRRAIRHAKRDGPPPPKAKKKRSIAMTETSAPQKNQMPLSVEDFGQQQEDEQKEDMELSSIVVDAVYYPALGSADYPKASPNFKVFLAPPADRAPSEGSLSHKYQPIFGTPQFTAIADHPRFALFSKEVIPSRPTTDEQLNYYRQTQPVKIVGFFAFENKPLVEMEWEDGFRMFVSFMAAATQYSRIFFAWMDAYDPVAEAPDDERPSTVPTAPIENDQPLNEENTALIVVVENATNHLEEPAVNEADASMYSVHFDDESEPPTSASVPAPSAEPSTAELPPLLGQGDVKREPIDVSVGISEPRCDSPMAEPMKPDVKPDLQLLEASSTASPASPPELVGKVEVTLSSDISQLSVKGEPLSSVMATEDVPSVASLDGPAVMTETSRLRYSDAGLPTTEAAAVNESSALDNLKMALQGGERLEVPKPIVKMGRPPKQAKSAARDRAAKILPRPASSSLDDCQTPLAGTSVRPTIVVQSSRSSSSASFDSSEPVLIKVIGPPIRGTQLYDEKMDELKRYLPMLDKAINKLDKEVPKRTDPLHRIGLLRSVAAHSSVQYETLSKCVEVIRRSRTWFITELGPSVIPLFANTVSLPQPPPIASGRPNQPGNEEFGLQITPQPSSSSVRPPTVPGTPQSSVSSASQTLAQGPPKYTGFRPTTSTASISPGTQIGVGVEGRKPISSAPQTIRQAAAAQFGRVEVTAMRHGRPVNVSLRSSAIPIGQRFVDPRVFGSSSAAVRPRGGGPAVGLTPATPGMRGKFNQRTDLLKKPIERFYDEAIGPLRLANPQIAAEDAKKQIEGLWNNMPSVRRQLYLDAYATDLRAAQRVANDAPRPT</sequence>
<gene>
    <name evidence="5" type="ORF">BV898_17967</name>
</gene>
<feature type="region of interest" description="Disordered" evidence="3">
    <location>
        <begin position="708"/>
        <end position="792"/>
    </location>
</feature>